<comment type="pathway">
    <text evidence="11">Glycan degradation; trehalose degradation; D-glucose from alpha,alpha-trehalose: step 1/1.</text>
</comment>
<dbReference type="Gene3D" id="1.50.10.10">
    <property type="match status" value="1"/>
</dbReference>
<proteinExistence type="inferred from homology"/>
<dbReference type="AlphaFoldDB" id="A0A918FTA9"/>
<dbReference type="EMBL" id="BMTL01000007">
    <property type="protein sequence ID" value="GGR81335.1"/>
    <property type="molecule type" value="Genomic_DNA"/>
</dbReference>
<evidence type="ECO:0000256" key="2">
    <source>
        <dbReference type="ARBA" id="ARBA00006188"/>
    </source>
</evidence>
<dbReference type="SUPFAM" id="SSF48208">
    <property type="entry name" value="Six-hairpin glycosidases"/>
    <property type="match status" value="1"/>
</dbReference>
<keyword evidence="5" id="KW-0378">Hydrolase</keyword>
<evidence type="ECO:0000256" key="9">
    <source>
        <dbReference type="ARBA" id="ARBA00031637"/>
    </source>
</evidence>
<name>A0A918FTA9_9ACTN</name>
<dbReference type="EC" id="3.2.1.28" evidence="3"/>
<reference evidence="14" key="2">
    <citation type="submission" date="2020-09" db="EMBL/GenBank/DDBJ databases">
        <authorList>
            <person name="Sun Q."/>
            <person name="Ohkuma M."/>
        </authorList>
    </citation>
    <scope>NUCLEOTIDE SEQUENCE</scope>
    <source>
        <strain evidence="14">JCM 4386</strain>
    </source>
</reference>
<evidence type="ECO:0000256" key="1">
    <source>
        <dbReference type="ARBA" id="ARBA00001576"/>
    </source>
</evidence>
<gene>
    <name evidence="14" type="ORF">GCM10010269_20630</name>
</gene>
<keyword evidence="7" id="KW-0326">Glycosidase</keyword>
<dbReference type="GO" id="GO:0005993">
    <property type="term" value="P:trehalose catabolic process"/>
    <property type="evidence" value="ECO:0007669"/>
    <property type="project" value="UniProtKB-ARBA"/>
</dbReference>
<dbReference type="InterPro" id="IPR045582">
    <property type="entry name" value="Trehalase-like_N"/>
</dbReference>
<dbReference type="GO" id="GO:0004555">
    <property type="term" value="F:alpha,alpha-trehalase activity"/>
    <property type="evidence" value="ECO:0007669"/>
    <property type="project" value="UniProtKB-EC"/>
</dbReference>
<evidence type="ECO:0000256" key="8">
    <source>
        <dbReference type="ARBA" id="ARBA00030473"/>
    </source>
</evidence>
<evidence type="ECO:0000256" key="7">
    <source>
        <dbReference type="ARBA" id="ARBA00023295"/>
    </source>
</evidence>
<evidence type="ECO:0000313" key="14">
    <source>
        <dbReference type="EMBL" id="GGR81335.1"/>
    </source>
</evidence>
<evidence type="ECO:0000256" key="10">
    <source>
        <dbReference type="ARBA" id="ARBA00053030"/>
    </source>
</evidence>
<keyword evidence="15" id="KW-1185">Reference proteome</keyword>
<evidence type="ECO:0000259" key="13">
    <source>
        <dbReference type="Pfam" id="PF19291"/>
    </source>
</evidence>
<comment type="caution">
    <text evidence="14">The sequence shown here is derived from an EMBL/GenBank/DDBJ whole genome shotgun (WGS) entry which is preliminary data.</text>
</comment>
<organism evidence="14 15">
    <name type="scientific">Streptomyces humidus</name>
    <dbReference type="NCBI Taxonomy" id="52259"/>
    <lineage>
        <taxon>Bacteria</taxon>
        <taxon>Bacillati</taxon>
        <taxon>Actinomycetota</taxon>
        <taxon>Actinomycetes</taxon>
        <taxon>Kitasatosporales</taxon>
        <taxon>Streptomycetaceae</taxon>
        <taxon>Streptomyces</taxon>
    </lineage>
</organism>
<feature type="domain" description="GH15-like" evidence="12">
    <location>
        <begin position="221"/>
        <end position="590"/>
    </location>
</feature>
<evidence type="ECO:0000256" key="6">
    <source>
        <dbReference type="ARBA" id="ARBA00023277"/>
    </source>
</evidence>
<dbReference type="InterPro" id="IPR008928">
    <property type="entry name" value="6-hairpin_glycosidase_sf"/>
</dbReference>
<dbReference type="PANTHER" id="PTHR31616">
    <property type="entry name" value="TREHALASE"/>
    <property type="match status" value="1"/>
</dbReference>
<sequence>MAGRIEDYALIGDMQTAALICRDGSIDWLCLPRFDSSSVFTRLLGTGDHGYWQIGPARPDGAQAPHADRRGYRGDSLILESEWDTPTGSIRVIDLMPPRDGHSPQLIRIVEGISGTVEVESAWCPRFGYGKHRPWIYEHQGRTVAVDGPDALWLDATVDTVQKEDALVSRFTVTAGDTATFALSWHSSHHHATPEIPDTWAALEATEEFWLEWVARCTYDGPYRDAVVRSLVALKAMTYAPTGAIVAAVTTSLPETIGGVRNWDYRYTWLRDASITLSALLRTGYRQEAEAWRQWLQRAVAGNPDDIQIMYSILGERNLPERELPWLPGYEGSTPVRVGNDAADQLQLDVPGEVIDTLYLAHVHGIARCERTATLHLGLVDYLKRRWQEPDDGIWEVRGGRRHFVHSKIMAWVAVDRTVRLVEAGVLDADLAELAELRDTIHAEVCQRGYDSERNTFTQSYGSTELDAALLLLPRTGFLPPDDPRVIGTVAAVRRELSTDDGLVHRYPTDGNQVGFDGLAGDEGSFLLCSFWMVDALALTGQPEEARALFERLLALCNDVGLLAEEYDVASGRQLGNFPQAFSMIGLIESAVLMSELERAAMPMIAA</sequence>
<dbReference type="InterPro" id="IPR011613">
    <property type="entry name" value="GH15-like"/>
</dbReference>
<dbReference type="PANTHER" id="PTHR31616:SF0">
    <property type="entry name" value="GLUCAN 1,4-ALPHA-GLUCOSIDASE"/>
    <property type="match status" value="1"/>
</dbReference>
<dbReference type="FunFam" id="1.50.10.10:FF:000005">
    <property type="entry name" value="Glycosyl hydrolase, glucoamylase"/>
    <property type="match status" value="1"/>
</dbReference>
<evidence type="ECO:0000259" key="12">
    <source>
        <dbReference type="Pfam" id="PF00723"/>
    </source>
</evidence>
<keyword evidence="6" id="KW-0119">Carbohydrate metabolism</keyword>
<dbReference type="InterPro" id="IPR012341">
    <property type="entry name" value="6hp_glycosidase-like_sf"/>
</dbReference>
<comment type="cofactor">
    <cofactor evidence="10">
        <name>phosphate</name>
        <dbReference type="ChEBI" id="CHEBI:43474"/>
    </cofactor>
</comment>
<evidence type="ECO:0000256" key="4">
    <source>
        <dbReference type="ARBA" id="ARBA00019905"/>
    </source>
</evidence>
<evidence type="ECO:0000313" key="15">
    <source>
        <dbReference type="Proteomes" id="UP000606194"/>
    </source>
</evidence>
<dbReference type="RefSeq" id="WP_190148954.1">
    <property type="nucleotide sequence ID" value="NZ_BMTL01000007.1"/>
</dbReference>
<evidence type="ECO:0000256" key="5">
    <source>
        <dbReference type="ARBA" id="ARBA00022801"/>
    </source>
</evidence>
<comment type="similarity">
    <text evidence="2">Belongs to the glycosyl hydrolase 15 family.</text>
</comment>
<feature type="domain" description="Trehalase-like N-terminal" evidence="13">
    <location>
        <begin position="2"/>
        <end position="134"/>
    </location>
</feature>
<dbReference type="Proteomes" id="UP000606194">
    <property type="component" value="Unassembled WGS sequence"/>
</dbReference>
<evidence type="ECO:0000256" key="3">
    <source>
        <dbReference type="ARBA" id="ARBA00012757"/>
    </source>
</evidence>
<evidence type="ECO:0000256" key="11">
    <source>
        <dbReference type="ARBA" id="ARBA00060615"/>
    </source>
</evidence>
<accession>A0A918FTA9</accession>
<dbReference type="Pfam" id="PF19291">
    <property type="entry name" value="TREH_N"/>
    <property type="match status" value="1"/>
</dbReference>
<dbReference type="Pfam" id="PF00723">
    <property type="entry name" value="Glyco_hydro_15"/>
    <property type="match status" value="1"/>
</dbReference>
<comment type="catalytic activity">
    <reaction evidence="1">
        <text>alpha,alpha-trehalose + H2O = alpha-D-glucose + beta-D-glucose</text>
        <dbReference type="Rhea" id="RHEA:32675"/>
        <dbReference type="ChEBI" id="CHEBI:15377"/>
        <dbReference type="ChEBI" id="CHEBI:15903"/>
        <dbReference type="ChEBI" id="CHEBI:16551"/>
        <dbReference type="ChEBI" id="CHEBI:17925"/>
        <dbReference type="EC" id="3.2.1.28"/>
    </reaction>
</comment>
<protein>
    <recommendedName>
        <fullName evidence="4">Trehalase</fullName>
        <ecNumber evidence="3">3.2.1.28</ecNumber>
    </recommendedName>
    <alternativeName>
        <fullName evidence="8">Alpha,alpha-trehalase</fullName>
    </alternativeName>
    <alternativeName>
        <fullName evidence="9">Alpha,alpha-trehalose glucohydrolase</fullName>
    </alternativeName>
</protein>
<reference evidence="14" key="1">
    <citation type="journal article" date="2014" name="Int. J. Syst. Evol. Microbiol.">
        <title>Complete genome sequence of Corynebacterium casei LMG S-19264T (=DSM 44701T), isolated from a smear-ripened cheese.</title>
        <authorList>
            <consortium name="US DOE Joint Genome Institute (JGI-PGF)"/>
            <person name="Walter F."/>
            <person name="Albersmeier A."/>
            <person name="Kalinowski J."/>
            <person name="Ruckert C."/>
        </authorList>
    </citation>
    <scope>NUCLEOTIDE SEQUENCE</scope>
    <source>
        <strain evidence="14">JCM 4386</strain>
    </source>
</reference>